<reference evidence="2" key="3">
    <citation type="submission" date="2025-09" db="UniProtKB">
        <authorList>
            <consortium name="Ensembl"/>
        </authorList>
    </citation>
    <scope>IDENTIFICATION</scope>
    <source>
        <strain evidence="2">Thorbecke</strain>
    </source>
</reference>
<dbReference type="PROSITE" id="PS50904">
    <property type="entry name" value="PRELI_MSF1"/>
    <property type="match status" value="1"/>
</dbReference>
<dbReference type="Pfam" id="PF04707">
    <property type="entry name" value="PRELI"/>
    <property type="match status" value="1"/>
</dbReference>
<dbReference type="SMR" id="A0A5F9D2I9"/>
<reference evidence="2 3" key="1">
    <citation type="journal article" date="2011" name="Nature">
        <title>A high-resolution map of human evolutionary constraint using 29 mammals.</title>
        <authorList>
            <person name="Lindblad-Toh K."/>
            <person name="Garber M."/>
            <person name="Zuk O."/>
            <person name="Lin M.F."/>
            <person name="Parker B.J."/>
            <person name="Washietl S."/>
            <person name="Kheradpour P."/>
            <person name="Ernst J."/>
            <person name="Jordan G."/>
            <person name="Mauceli E."/>
            <person name="Ward L.D."/>
            <person name="Lowe C.B."/>
            <person name="Holloway A.K."/>
            <person name="Clamp M."/>
            <person name="Gnerre S."/>
            <person name="Alfoldi J."/>
            <person name="Beal K."/>
            <person name="Chang J."/>
            <person name="Clawson H."/>
            <person name="Cuff J."/>
            <person name="Di Palma F."/>
            <person name="Fitzgerald S."/>
            <person name="Flicek P."/>
            <person name="Guttman M."/>
            <person name="Hubisz M.J."/>
            <person name="Jaffe D.B."/>
            <person name="Jungreis I."/>
            <person name="Kent W.J."/>
            <person name="Kostka D."/>
            <person name="Lara M."/>
            <person name="Martins A.L."/>
            <person name="Massingham T."/>
            <person name="Moltke I."/>
            <person name="Raney B.J."/>
            <person name="Rasmussen M.D."/>
            <person name="Robinson J."/>
            <person name="Stark A."/>
            <person name="Vilella A.J."/>
            <person name="Wen J."/>
            <person name="Xie X."/>
            <person name="Zody M.C."/>
            <person name="Baldwin J."/>
            <person name="Bloom T."/>
            <person name="Chin C.W."/>
            <person name="Heiman D."/>
            <person name="Nicol R."/>
            <person name="Nusbaum C."/>
            <person name="Young S."/>
            <person name="Wilkinson J."/>
            <person name="Worley K.C."/>
            <person name="Kovar C.L."/>
            <person name="Muzny D.M."/>
            <person name="Gibbs R.A."/>
            <person name="Cree A."/>
            <person name="Dihn H.H."/>
            <person name="Fowler G."/>
            <person name="Jhangiani S."/>
            <person name="Joshi V."/>
            <person name="Lee S."/>
            <person name="Lewis L.R."/>
            <person name="Nazareth L.V."/>
            <person name="Okwuonu G."/>
            <person name="Santibanez J."/>
            <person name="Warren W.C."/>
            <person name="Mardis E.R."/>
            <person name="Weinstock G.M."/>
            <person name="Wilson R.K."/>
            <person name="Delehaunty K."/>
            <person name="Dooling D."/>
            <person name="Fronik C."/>
            <person name="Fulton L."/>
            <person name="Fulton B."/>
            <person name="Graves T."/>
            <person name="Minx P."/>
            <person name="Sodergren E."/>
            <person name="Birney E."/>
            <person name="Margulies E.H."/>
            <person name="Herrero J."/>
            <person name="Green E.D."/>
            <person name="Haussler D."/>
            <person name="Siepel A."/>
            <person name="Goldman N."/>
            <person name="Pollard K.S."/>
            <person name="Pedersen J.S."/>
            <person name="Lander E.S."/>
            <person name="Kellis M."/>
        </authorList>
    </citation>
    <scope>NUCLEOTIDE SEQUENCE [LARGE SCALE GENOMIC DNA]</scope>
    <source>
        <strain evidence="2 3">Thorbecke inbred</strain>
    </source>
</reference>
<dbReference type="GO" id="GO:0005758">
    <property type="term" value="C:mitochondrial intermembrane space"/>
    <property type="evidence" value="ECO:0007669"/>
    <property type="project" value="InterPro"/>
</dbReference>
<protein>
    <recommendedName>
        <fullName evidence="1">PRELI/MSF1 domain-containing protein</fullName>
    </recommendedName>
</protein>
<dbReference type="STRING" id="9986.ENSOCUP00000039933"/>
<dbReference type="InterPro" id="IPR006797">
    <property type="entry name" value="PRELI/MSF1_dom"/>
</dbReference>
<proteinExistence type="predicted"/>
<dbReference type="Ensembl" id="ENSOCUT00000054989.1">
    <property type="protein sequence ID" value="ENSOCUP00000039933.1"/>
    <property type="gene ID" value="ENSOCUG00000031440.1"/>
</dbReference>
<keyword evidence="3" id="KW-1185">Reference proteome</keyword>
<name>A0A5F9D2I9_RABIT</name>
<accession>A0A5F9D2I9</accession>
<evidence type="ECO:0000313" key="2">
    <source>
        <dbReference type="Ensembl" id="ENSOCUP00000039933.1"/>
    </source>
</evidence>
<sequence length="114" mass="12867">MKIWTSEHVFDHPWETVTTAAKQKYPYLVNPSVVGVDGLHRHVDPSGELHSHRLLSSQWGLPSIVRSLTGAARTKTCAQERSVVDPVEKTMELKSTNIPFTNRASVGERRMYKP</sequence>
<dbReference type="EMBL" id="AAGW02002068">
    <property type="status" value="NOT_ANNOTATED_CDS"/>
    <property type="molecule type" value="Genomic_DNA"/>
</dbReference>
<feature type="domain" description="PRELI/MSF1" evidence="1">
    <location>
        <begin position="1"/>
        <end position="114"/>
    </location>
</feature>
<dbReference type="GeneTree" id="ENSGT00950000182810"/>
<evidence type="ECO:0000259" key="1">
    <source>
        <dbReference type="PROSITE" id="PS50904"/>
    </source>
</evidence>
<dbReference type="AlphaFoldDB" id="A0A5F9D2I9"/>
<dbReference type="Proteomes" id="UP000001811">
    <property type="component" value="Chromosome 13"/>
</dbReference>
<dbReference type="PANTHER" id="PTHR11158">
    <property type="entry name" value="MSF1/PX19 RELATED"/>
    <property type="match status" value="1"/>
</dbReference>
<dbReference type="Bgee" id="ENSOCUG00000031440">
    <property type="expression patterns" value="Expressed in testis and 17 other cell types or tissues"/>
</dbReference>
<dbReference type="InterPro" id="IPR037365">
    <property type="entry name" value="Slowmo/Ups"/>
</dbReference>
<evidence type="ECO:0000313" key="3">
    <source>
        <dbReference type="Proteomes" id="UP000001811"/>
    </source>
</evidence>
<organism evidence="2 3">
    <name type="scientific">Oryctolagus cuniculus</name>
    <name type="common">Rabbit</name>
    <dbReference type="NCBI Taxonomy" id="9986"/>
    <lineage>
        <taxon>Eukaryota</taxon>
        <taxon>Metazoa</taxon>
        <taxon>Chordata</taxon>
        <taxon>Craniata</taxon>
        <taxon>Vertebrata</taxon>
        <taxon>Euteleostomi</taxon>
        <taxon>Mammalia</taxon>
        <taxon>Eutheria</taxon>
        <taxon>Euarchontoglires</taxon>
        <taxon>Glires</taxon>
        <taxon>Lagomorpha</taxon>
        <taxon>Leporidae</taxon>
        <taxon>Oryctolagus</taxon>
    </lineage>
</organism>
<dbReference type="InParanoid" id="A0A5F9D2I9"/>
<reference evidence="2" key="2">
    <citation type="submission" date="2025-08" db="UniProtKB">
        <authorList>
            <consortium name="Ensembl"/>
        </authorList>
    </citation>
    <scope>IDENTIFICATION</scope>
    <source>
        <strain evidence="2">Thorbecke</strain>
    </source>
</reference>